<name>A0A409Y689_9AGAR</name>
<dbReference type="InParanoid" id="A0A409Y689"/>
<dbReference type="AlphaFoldDB" id="A0A409Y689"/>
<protein>
    <submittedName>
        <fullName evidence="1">Uncharacterized protein</fullName>
    </submittedName>
</protein>
<accession>A0A409Y689</accession>
<gene>
    <name evidence="1" type="ORF">CVT24_004137</name>
</gene>
<reference evidence="1 2" key="1">
    <citation type="journal article" date="2018" name="Evol. Lett.">
        <title>Horizontal gene cluster transfer increased hallucinogenic mushroom diversity.</title>
        <authorList>
            <person name="Reynolds H.T."/>
            <person name="Vijayakumar V."/>
            <person name="Gluck-Thaler E."/>
            <person name="Korotkin H.B."/>
            <person name="Matheny P.B."/>
            <person name="Slot J.C."/>
        </authorList>
    </citation>
    <scope>NUCLEOTIDE SEQUENCE [LARGE SCALE GENOMIC DNA]</scope>
    <source>
        <strain evidence="1 2">2629</strain>
    </source>
</reference>
<evidence type="ECO:0000313" key="2">
    <source>
        <dbReference type="Proteomes" id="UP000284842"/>
    </source>
</evidence>
<keyword evidence="2" id="KW-1185">Reference proteome</keyword>
<organism evidence="1 2">
    <name type="scientific">Panaeolus cyanescens</name>
    <dbReference type="NCBI Taxonomy" id="181874"/>
    <lineage>
        <taxon>Eukaryota</taxon>
        <taxon>Fungi</taxon>
        <taxon>Dikarya</taxon>
        <taxon>Basidiomycota</taxon>
        <taxon>Agaricomycotina</taxon>
        <taxon>Agaricomycetes</taxon>
        <taxon>Agaricomycetidae</taxon>
        <taxon>Agaricales</taxon>
        <taxon>Agaricineae</taxon>
        <taxon>Galeropsidaceae</taxon>
        <taxon>Panaeolus</taxon>
    </lineage>
</organism>
<proteinExistence type="predicted"/>
<dbReference type="Proteomes" id="UP000284842">
    <property type="component" value="Unassembled WGS sequence"/>
</dbReference>
<evidence type="ECO:0000313" key="1">
    <source>
        <dbReference type="EMBL" id="PPQ98458.1"/>
    </source>
</evidence>
<comment type="caution">
    <text evidence="1">The sequence shown here is derived from an EMBL/GenBank/DDBJ whole genome shotgun (WGS) entry which is preliminary data.</text>
</comment>
<dbReference type="SUPFAM" id="SSF52047">
    <property type="entry name" value="RNI-like"/>
    <property type="match status" value="1"/>
</dbReference>
<dbReference type="EMBL" id="NHTK01001383">
    <property type="protein sequence ID" value="PPQ98458.1"/>
    <property type="molecule type" value="Genomic_DNA"/>
</dbReference>
<sequence>MSSVFLPSDIFHVVFGLLSNEAEGPDVQTLSACCLASSEIGNICEAYLYACIHIVCGEGHASLDRKPGHIPQCAITVRQLKATLSRRPYINRFIRTLGFYWRRPNAAARQELCEFMERIQPHNVQTLYISSSYIVSWNQVDVPVQTFFYSLLESPNLRRLEVSNLDDFPLHIAFQPQPQIRSLGMSMLLLANVPGVSTGDYILPWMTKSITLESLFLGGLATDLMTDTLIRWRRADGEPLFDFSAISKLSVTLSFVYFDRDLQLTHGIITQSKNLRYISLHGTRIFRFKQALTLTGVKVQTGMISEMLSGALQQTKNTLEVLALIMYPNATSPLGNLPEFLSFDGCTFASLRCIKIQLYVYRNIEGELPNDGAWSRLADVLADKEKFPMLEKVEIWMKFNGWPEEPRDMIDIFLSLGHSMVEGQFRDRGVVFKADYFTFQSYKRLI</sequence>